<feature type="compositionally biased region" description="Polar residues" evidence="1">
    <location>
        <begin position="372"/>
        <end position="400"/>
    </location>
</feature>
<feature type="domain" description="Rho-GAP" evidence="2">
    <location>
        <begin position="47"/>
        <end position="267"/>
    </location>
</feature>
<feature type="region of interest" description="Disordered" evidence="1">
    <location>
        <begin position="885"/>
        <end position="927"/>
    </location>
</feature>
<feature type="compositionally biased region" description="Basic and acidic residues" evidence="1">
    <location>
        <begin position="758"/>
        <end position="771"/>
    </location>
</feature>
<feature type="compositionally biased region" description="Polar residues" evidence="1">
    <location>
        <begin position="1091"/>
        <end position="1113"/>
    </location>
</feature>
<feature type="compositionally biased region" description="Basic and acidic residues" evidence="1">
    <location>
        <begin position="978"/>
        <end position="1001"/>
    </location>
</feature>
<dbReference type="PANTHER" id="PTHR15670">
    <property type="entry name" value="RHO GTPASE ACTIVATING PROTEIN 11A"/>
    <property type="match status" value="1"/>
</dbReference>
<dbReference type="GO" id="GO:0005096">
    <property type="term" value="F:GTPase activator activity"/>
    <property type="evidence" value="ECO:0007669"/>
    <property type="project" value="TreeGrafter"/>
</dbReference>
<feature type="compositionally biased region" description="Polar residues" evidence="1">
    <location>
        <begin position="533"/>
        <end position="551"/>
    </location>
</feature>
<dbReference type="PROSITE" id="PS50238">
    <property type="entry name" value="RHOGAP"/>
    <property type="match status" value="1"/>
</dbReference>
<reference evidence="3" key="1">
    <citation type="submission" date="2022-11" db="EMBL/GenBank/DDBJ databases">
        <authorList>
            <person name="Kikuchi T."/>
        </authorList>
    </citation>
    <scope>NUCLEOTIDE SEQUENCE</scope>
    <source>
        <strain evidence="3">PS1010</strain>
    </source>
</reference>
<gene>
    <name evidence="3" type="ORF">CAMP_LOCUS1548</name>
</gene>
<evidence type="ECO:0000256" key="1">
    <source>
        <dbReference type="SAM" id="MobiDB-lite"/>
    </source>
</evidence>
<dbReference type="InterPro" id="IPR008936">
    <property type="entry name" value="Rho_GTPase_activation_prot"/>
</dbReference>
<feature type="region of interest" description="Disordered" evidence="1">
    <location>
        <begin position="1090"/>
        <end position="1113"/>
    </location>
</feature>
<dbReference type="SMART" id="SM00324">
    <property type="entry name" value="RhoGAP"/>
    <property type="match status" value="1"/>
</dbReference>
<feature type="region of interest" description="Disordered" evidence="1">
    <location>
        <begin position="372"/>
        <end position="458"/>
    </location>
</feature>
<sequence>MASADFSDFRIFSKCPAGSKKNFSNFDTIGGITRYRFTLGEVLSWNIELDINVPMGCTRITLREIPRFLVSAFDMIIESGLTLDGIFRKEGNSVRLNRQDIQDVYRGVKPIPPDFSIHDVCTMIKRFLRDLSPTLLDSAEIRQNLLGFAIKAIETDDYTVEHEVMWELLYGTENQLSPAHIGTLAYIMRFLFQISQHSDDHKMTADNLAVVLVASVFGDHMTSGASAETRKKGTKRLSAAALHATKVDMEIQVAAVKILIVNAKWIALPKSHYVSSKNTHFNHARSTSAMPHIRCGSASSEIVHGVQTSSSSTNMFSVAKAAILQSRSNLVRRDSDVTHINKDKDSMKRHKRSASFLPIPSTLRGFRERMSSQFLKRTKSPSTERSTSALPPSTPKSTSVFGPDVFADDVDLSKSPTSNAVGRVRTRNGPSTSESRCGSIGSTSSVRQSRCIQARRGTTNSAIARSAFSNDSTTSIHLSPTPKVEKKSISASSSTTTSTITNRSLRRVSNSEQNSLEQLRHLKRRESQEDTHSAASSVTIRQMNTESSSPSTRKKKRVDAKTRGISRRNTTDGLVTKSGGNKVGIEKQRRATCWDVNPIAEEEKENVSRNLAGKLDFSGENTEIMEETKLDATTSILERMDYQARVRRVGNRQTRKMMNKNNSESMVVLNGSMAVFESSITPKRDSVKWRESKENEEEILKNRRKELIDERNILNGWKPNTNSSLIVSPRKSRNQPQPNMDTYLQAASSSSINTSSAKIEKNEFDSPETPKRTSRPLSTVLDLKRLDSFGMKNGQAWVGVKQTISESPQPPRRGSEMVVQRALSAAPTFETNKRSPSPKFVKPSPVLKKAMDSQQRLSMAKTYSPLIVRSKSHLCREMLSDEYGALATPPRSRRLQSPSRQQSNLVYSNQKSSLTPMPGLSTSSRPVLRSTSSLATPICRPPVFNFSPLQEDDSIILSPPSKSINEKHFKCPILPPMKSHDKGNCGGDKRQTKSTDDSNIVDNDRDLMRHVSTPAVGDSSSVFDSSDNDFGFGKFNDIIRTASEDINLPSHKSLETRLSVAMLRNRNSGKVHSIVQGIEQKSRNSIDFLASRTSGYSQSSMRSSETISSNERN</sequence>
<evidence type="ECO:0000259" key="2">
    <source>
        <dbReference type="PROSITE" id="PS50238"/>
    </source>
</evidence>
<feature type="region of interest" description="Disordered" evidence="1">
    <location>
        <begin position="718"/>
        <end position="775"/>
    </location>
</feature>
<feature type="compositionally biased region" description="Polar residues" evidence="1">
    <location>
        <begin position="507"/>
        <end position="517"/>
    </location>
</feature>
<dbReference type="GO" id="GO:0007165">
    <property type="term" value="P:signal transduction"/>
    <property type="evidence" value="ECO:0007669"/>
    <property type="project" value="InterPro"/>
</dbReference>
<dbReference type="OrthoDB" id="29546at2759"/>
<proteinExistence type="predicted"/>
<evidence type="ECO:0000313" key="4">
    <source>
        <dbReference type="Proteomes" id="UP001152747"/>
    </source>
</evidence>
<dbReference type="EMBL" id="CANHGI010000001">
    <property type="protein sequence ID" value="CAI5438911.1"/>
    <property type="molecule type" value="Genomic_DNA"/>
</dbReference>
<dbReference type="AlphaFoldDB" id="A0A9P1I6D8"/>
<dbReference type="Proteomes" id="UP001152747">
    <property type="component" value="Unassembled WGS sequence"/>
</dbReference>
<protein>
    <recommendedName>
        <fullName evidence="2">Rho-GAP domain-containing protein</fullName>
    </recommendedName>
</protein>
<dbReference type="SUPFAM" id="SSF48350">
    <property type="entry name" value="GTPase activation domain, GAP"/>
    <property type="match status" value="1"/>
</dbReference>
<keyword evidence="4" id="KW-1185">Reference proteome</keyword>
<evidence type="ECO:0000313" key="3">
    <source>
        <dbReference type="EMBL" id="CAI5438911.1"/>
    </source>
</evidence>
<dbReference type="Pfam" id="PF00620">
    <property type="entry name" value="RhoGAP"/>
    <property type="match status" value="1"/>
</dbReference>
<dbReference type="Gene3D" id="1.10.555.10">
    <property type="entry name" value="Rho GTPase activation protein"/>
    <property type="match status" value="1"/>
</dbReference>
<dbReference type="PANTHER" id="PTHR15670:SF4">
    <property type="entry name" value="RHO GTPASE-ACTIVATING PROTEIN 11A"/>
    <property type="match status" value="1"/>
</dbReference>
<feature type="compositionally biased region" description="Polar residues" evidence="1">
    <location>
        <begin position="428"/>
        <end position="458"/>
    </location>
</feature>
<feature type="region of interest" description="Disordered" evidence="1">
    <location>
        <begin position="975"/>
        <end position="1001"/>
    </location>
</feature>
<dbReference type="InterPro" id="IPR042869">
    <property type="entry name" value="ARHGAP11A/B"/>
</dbReference>
<feature type="region of interest" description="Disordered" evidence="1">
    <location>
        <begin position="470"/>
        <end position="562"/>
    </location>
</feature>
<feature type="compositionally biased region" description="Low complexity" evidence="1">
    <location>
        <begin position="746"/>
        <end position="757"/>
    </location>
</feature>
<name>A0A9P1I6D8_9PELO</name>
<dbReference type="InterPro" id="IPR000198">
    <property type="entry name" value="RhoGAP_dom"/>
</dbReference>
<organism evidence="3 4">
    <name type="scientific">Caenorhabditis angaria</name>
    <dbReference type="NCBI Taxonomy" id="860376"/>
    <lineage>
        <taxon>Eukaryota</taxon>
        <taxon>Metazoa</taxon>
        <taxon>Ecdysozoa</taxon>
        <taxon>Nematoda</taxon>
        <taxon>Chromadorea</taxon>
        <taxon>Rhabditida</taxon>
        <taxon>Rhabditina</taxon>
        <taxon>Rhabditomorpha</taxon>
        <taxon>Rhabditoidea</taxon>
        <taxon>Rhabditidae</taxon>
        <taxon>Peloderinae</taxon>
        <taxon>Caenorhabditis</taxon>
    </lineage>
</organism>
<feature type="compositionally biased region" description="Polar residues" evidence="1">
    <location>
        <begin position="904"/>
        <end position="927"/>
    </location>
</feature>
<comment type="caution">
    <text evidence="3">The sequence shown here is derived from an EMBL/GenBank/DDBJ whole genome shotgun (WGS) entry which is preliminary data.</text>
</comment>
<feature type="compositionally biased region" description="Low complexity" evidence="1">
    <location>
        <begin position="489"/>
        <end position="501"/>
    </location>
</feature>
<dbReference type="CDD" id="cd00159">
    <property type="entry name" value="RhoGAP"/>
    <property type="match status" value="1"/>
</dbReference>
<accession>A0A9P1I6D8</accession>